<dbReference type="SUPFAM" id="SSF89550">
    <property type="entry name" value="PHP domain-like"/>
    <property type="match status" value="1"/>
</dbReference>
<dbReference type="InterPro" id="IPR010994">
    <property type="entry name" value="RuvA_2-like"/>
</dbReference>
<dbReference type="RefSeq" id="WP_240985523.1">
    <property type="nucleotide sequence ID" value="NZ_CDGJ01000078.1"/>
</dbReference>
<dbReference type="Gene3D" id="3.20.20.140">
    <property type="entry name" value="Metal-dependent hydrolases"/>
    <property type="match status" value="1"/>
</dbReference>
<dbReference type="KEGG" id="aacx:DEACI_2766"/>
<keyword evidence="2" id="KW-0547">Nucleotide-binding</keyword>
<dbReference type="CDD" id="cd19067">
    <property type="entry name" value="PfuEndoQ-like"/>
    <property type="match status" value="1"/>
</dbReference>
<dbReference type="InterPro" id="IPR016195">
    <property type="entry name" value="Pol/histidinol_Pase-like"/>
</dbReference>
<dbReference type="GO" id="GO:0004386">
    <property type="term" value="F:helicase activity"/>
    <property type="evidence" value="ECO:0007669"/>
    <property type="project" value="UniProtKB-KW"/>
</dbReference>
<name>A0A8S0WPQ5_9FIRM</name>
<proteinExistence type="predicted"/>
<accession>A0A8S0WPQ5</accession>
<sequence>MIYADMHIHIGRSLDGKAVKITAAASLDLPRILEQAGAVKGLSLIGIVDAHSTGVRRDFETLLAEGILRPLAGGGYRAGELTVIPGVEAELAVGGGAAHLLAYFPGLAEVGEYVRRLRPYVKNWQLSSQKAFLPVKDWLDAVLSSGGVWLPAHAFTPHKGIYGNCCRRLAEVLPELPRGLEIGLSADRQMARSISELDGVELFSNSDAHSLPNIAREYNALQLSEASFAGWQDLLARRAGRVAANYGLNPEVGKYHRSFCLICEKVVEGAPPAFVCPRCGSEHVVPGVLDRLVSIADRAVASGVSAAGLPEAAGGGRYVYQIPLRRLPGIGPKTIERLLGVFGTEMAVLHEADPEDLMRVAGEKAARWILGSRRGELRVEPGGGGIFGRVVDILS</sequence>
<dbReference type="PANTHER" id="PTHR40084">
    <property type="entry name" value="PHOSPHOHYDROLASE, PHP FAMILY"/>
    <property type="match status" value="1"/>
</dbReference>
<gene>
    <name evidence="2" type="ORF">DEACI_2538</name>
    <name evidence="1" type="ORF">DEACI_2766</name>
</gene>
<dbReference type="EMBL" id="CDGJ01000078">
    <property type="protein sequence ID" value="CEJ08063.1"/>
    <property type="molecule type" value="Genomic_DNA"/>
</dbReference>
<reference evidence="1" key="2">
    <citation type="submission" date="2020-01" db="EMBL/GenBank/DDBJ databases">
        <authorList>
            <person name="Hornung B."/>
        </authorList>
    </citation>
    <scope>NUCLEOTIDE SEQUENCE</scope>
    <source>
        <strain evidence="1">PacBioINE</strain>
    </source>
</reference>
<dbReference type="Proteomes" id="UP000836597">
    <property type="component" value="Chromosome"/>
</dbReference>
<evidence type="ECO:0000313" key="3">
    <source>
        <dbReference type="Proteomes" id="UP001071230"/>
    </source>
</evidence>
<dbReference type="Pfam" id="PF14520">
    <property type="entry name" value="HHH_5"/>
    <property type="match status" value="1"/>
</dbReference>
<dbReference type="Gene3D" id="1.10.150.20">
    <property type="entry name" value="5' to 3' exonuclease, C-terminal subdomain"/>
    <property type="match status" value="1"/>
</dbReference>
<dbReference type="AlphaFoldDB" id="A0A8S0WPQ5"/>
<keyword evidence="3" id="KW-1185">Reference proteome</keyword>
<protein>
    <submittedName>
        <fullName evidence="2">DNA helicase II</fullName>
    </submittedName>
    <submittedName>
        <fullName evidence="1">Polymerase/histidinol phosphatase-like</fullName>
    </submittedName>
</protein>
<dbReference type="SUPFAM" id="SSF47781">
    <property type="entry name" value="RuvA domain 2-like"/>
    <property type="match status" value="1"/>
</dbReference>
<dbReference type="EMBL" id="LR746496">
    <property type="protein sequence ID" value="CAA7602094.1"/>
    <property type="molecule type" value="Genomic_DNA"/>
</dbReference>
<keyword evidence="2" id="KW-0378">Hydrolase</keyword>
<organism evidence="1">
    <name type="scientific">Acididesulfobacillus acetoxydans</name>
    <dbReference type="NCBI Taxonomy" id="1561005"/>
    <lineage>
        <taxon>Bacteria</taxon>
        <taxon>Bacillati</taxon>
        <taxon>Bacillota</taxon>
        <taxon>Clostridia</taxon>
        <taxon>Eubacteriales</taxon>
        <taxon>Peptococcaceae</taxon>
        <taxon>Acididesulfobacillus</taxon>
    </lineage>
</organism>
<dbReference type="PANTHER" id="PTHR40084:SF1">
    <property type="entry name" value="PHOSPHOTRANSFERASE"/>
    <property type="match status" value="1"/>
</dbReference>
<evidence type="ECO:0000313" key="2">
    <source>
        <dbReference type="EMBL" id="CEJ08063.1"/>
    </source>
</evidence>
<reference evidence="2" key="1">
    <citation type="submission" date="2014-11" db="EMBL/GenBank/DDBJ databases">
        <authorList>
            <person name="Hornung B.V."/>
        </authorList>
    </citation>
    <scope>NUCLEOTIDE SEQUENCE</scope>
    <source>
        <strain evidence="2">INE</strain>
    </source>
</reference>
<keyword evidence="2" id="KW-0347">Helicase</keyword>
<evidence type="ECO:0000313" key="1">
    <source>
        <dbReference type="EMBL" id="CAA7602094.1"/>
    </source>
</evidence>
<dbReference type="Proteomes" id="UP001071230">
    <property type="component" value="Unassembled WGS sequence"/>
</dbReference>
<keyword evidence="2" id="KW-0067">ATP-binding</keyword>